<reference evidence="2" key="1">
    <citation type="journal article" date="2023" name="G3 (Bethesda)">
        <title>Genome assembly and association tests identify interacting loci associated with vigor, precocity, and sex in interspecific pistachio rootstocks.</title>
        <authorList>
            <person name="Palmer W."/>
            <person name="Jacygrad E."/>
            <person name="Sagayaradj S."/>
            <person name="Cavanaugh K."/>
            <person name="Han R."/>
            <person name="Bertier L."/>
            <person name="Beede B."/>
            <person name="Kafkas S."/>
            <person name="Golino D."/>
            <person name="Preece J."/>
            <person name="Michelmore R."/>
        </authorList>
    </citation>
    <scope>NUCLEOTIDE SEQUENCE [LARGE SCALE GENOMIC DNA]</scope>
</reference>
<proteinExistence type="predicted"/>
<protein>
    <submittedName>
        <fullName evidence="1">Uncharacterized protein</fullName>
    </submittedName>
</protein>
<evidence type="ECO:0000313" key="1">
    <source>
        <dbReference type="EMBL" id="KAJ0105325.1"/>
    </source>
</evidence>
<evidence type="ECO:0000313" key="2">
    <source>
        <dbReference type="Proteomes" id="UP001164250"/>
    </source>
</evidence>
<organism evidence="1 2">
    <name type="scientific">Pistacia atlantica</name>
    <dbReference type="NCBI Taxonomy" id="434234"/>
    <lineage>
        <taxon>Eukaryota</taxon>
        <taxon>Viridiplantae</taxon>
        <taxon>Streptophyta</taxon>
        <taxon>Embryophyta</taxon>
        <taxon>Tracheophyta</taxon>
        <taxon>Spermatophyta</taxon>
        <taxon>Magnoliopsida</taxon>
        <taxon>eudicotyledons</taxon>
        <taxon>Gunneridae</taxon>
        <taxon>Pentapetalae</taxon>
        <taxon>rosids</taxon>
        <taxon>malvids</taxon>
        <taxon>Sapindales</taxon>
        <taxon>Anacardiaceae</taxon>
        <taxon>Pistacia</taxon>
    </lineage>
</organism>
<dbReference type="Proteomes" id="UP001164250">
    <property type="component" value="Chromosome 2"/>
</dbReference>
<comment type="caution">
    <text evidence="1">The sequence shown here is derived from an EMBL/GenBank/DDBJ whole genome shotgun (WGS) entry which is preliminary data.</text>
</comment>
<dbReference type="EMBL" id="CM047898">
    <property type="protein sequence ID" value="KAJ0105325.1"/>
    <property type="molecule type" value="Genomic_DNA"/>
</dbReference>
<sequence length="557" mass="62271">MSIVNNLHAQQRGTGAMKGSFLAVFQTMALGVQIHWTILCMPANRGKWIVYAAFSATLIDSLKTLFLLTRITVRLERQLPILSPVNERDLSCRATTCLEALGYSLRRVVAHMEALEIVANSEDCDAKRDTIAARADGGSGGHRIVVPYVGRWMRNNRELMRCATHVVDGSSSVHVVVGLTTPKEVITFFPKRLREPMSTLMDLLASLYVNIMFMQPSSTLLFQEAYGDLVRLGENVGRLWLVKARLAESERFGINAHVAHEEEVALYSGLIVNKDKALVELRLERVALQKQAHKDGRTIATIRQQWDRLSAKSHLSGAGFEPLKAEGVGLVKDVPLLATIKPRGNPLVALPVEELGRIPDRDQARLLIELQTCFTDFSLLSNKDQDISKLITLENWIEFGFCLASTSFLAIFVKVPQKSAKRPKTSVVPKHSVSRRMSARLQETGTIVFRYVVTNEIYEQKQKLSSSDKLLDVGSNTLVIFQQEASAGPGSANKSMAELQRVKKAVGEQPIRWKESLMWPKLRWSSKGRPLKHGIAILGSFKRHRRVRKGSSKRETC</sequence>
<keyword evidence="2" id="KW-1185">Reference proteome</keyword>
<gene>
    <name evidence="1" type="ORF">Patl1_17936</name>
</gene>
<name>A0ACC1BZK9_9ROSI</name>
<accession>A0ACC1BZK9</accession>